<keyword evidence="9" id="KW-0406">Ion transport</keyword>
<dbReference type="Pfam" id="PF07715">
    <property type="entry name" value="Plug"/>
    <property type="match status" value="1"/>
</dbReference>
<evidence type="ECO:0000256" key="7">
    <source>
        <dbReference type="ARBA" id="ARBA00022729"/>
    </source>
</evidence>
<keyword evidence="11 14" id="KW-0472">Membrane</keyword>
<dbReference type="CDD" id="cd01347">
    <property type="entry name" value="ligand_gated_channel"/>
    <property type="match status" value="1"/>
</dbReference>
<dbReference type="GO" id="GO:0009279">
    <property type="term" value="C:cell outer membrane"/>
    <property type="evidence" value="ECO:0007669"/>
    <property type="project" value="UniProtKB-SubCell"/>
</dbReference>
<dbReference type="PANTHER" id="PTHR30442">
    <property type="entry name" value="IRON III DICITRATE TRANSPORT PROTEIN FECA"/>
    <property type="match status" value="1"/>
</dbReference>
<dbReference type="AlphaFoldDB" id="A0A385Z2U4"/>
<dbReference type="KEGG" id="pcav:D3880_07385"/>
<keyword evidence="6 14" id="KW-0812">Transmembrane</keyword>
<keyword evidence="4 14" id="KW-1134">Transmembrane beta strand</keyword>
<dbReference type="InterPro" id="IPR010105">
    <property type="entry name" value="TonB_sidphr_rcpt"/>
</dbReference>
<dbReference type="PROSITE" id="PS01156">
    <property type="entry name" value="TONB_DEPENDENT_REC_2"/>
    <property type="match status" value="1"/>
</dbReference>
<keyword evidence="7 17" id="KW-0732">Signal</keyword>
<dbReference type="PANTHER" id="PTHR30442:SF0">
    <property type="entry name" value="FE(3+) DICITRATE TRANSPORT PROTEIN FECA"/>
    <property type="match status" value="1"/>
</dbReference>
<dbReference type="Gene3D" id="2.170.130.10">
    <property type="entry name" value="TonB-dependent receptor, plug domain"/>
    <property type="match status" value="1"/>
</dbReference>
<protein>
    <submittedName>
        <fullName evidence="20">TonB-dependent siderophore receptor</fullName>
    </submittedName>
</protein>
<feature type="chain" id="PRO_5017352363" evidence="17">
    <location>
        <begin position="26"/>
        <end position="694"/>
    </location>
</feature>
<evidence type="ECO:0000256" key="1">
    <source>
        <dbReference type="ARBA" id="ARBA00004571"/>
    </source>
</evidence>
<comment type="similarity">
    <text evidence="2 14 16">Belongs to the TonB-dependent receptor family.</text>
</comment>
<evidence type="ECO:0000256" key="4">
    <source>
        <dbReference type="ARBA" id="ARBA00022452"/>
    </source>
</evidence>
<evidence type="ECO:0000256" key="9">
    <source>
        <dbReference type="ARBA" id="ARBA00023065"/>
    </source>
</evidence>
<evidence type="ECO:0000256" key="11">
    <source>
        <dbReference type="ARBA" id="ARBA00023136"/>
    </source>
</evidence>
<dbReference type="GO" id="GO:0038023">
    <property type="term" value="F:signaling receptor activity"/>
    <property type="evidence" value="ECO:0007669"/>
    <property type="project" value="InterPro"/>
</dbReference>
<dbReference type="InterPro" id="IPR000531">
    <property type="entry name" value="Beta-barrel_TonB"/>
</dbReference>
<evidence type="ECO:0000259" key="18">
    <source>
        <dbReference type="Pfam" id="PF00593"/>
    </source>
</evidence>
<dbReference type="OrthoDB" id="9760494at2"/>
<keyword evidence="10 16" id="KW-0798">TonB box</keyword>
<keyword evidence="8" id="KW-0408">Iron</keyword>
<dbReference type="RefSeq" id="WP_119892835.1">
    <property type="nucleotide sequence ID" value="NZ_CP032419.1"/>
</dbReference>
<name>A0A385Z2U4_9PSED</name>
<evidence type="ECO:0000256" key="16">
    <source>
        <dbReference type="RuleBase" id="RU003357"/>
    </source>
</evidence>
<dbReference type="InterPro" id="IPR036942">
    <property type="entry name" value="Beta-barrel_TonB_sf"/>
</dbReference>
<dbReference type="InterPro" id="IPR037066">
    <property type="entry name" value="Plug_dom_sf"/>
</dbReference>
<dbReference type="InterPro" id="IPR039426">
    <property type="entry name" value="TonB-dep_rcpt-like"/>
</dbReference>
<dbReference type="Pfam" id="PF00593">
    <property type="entry name" value="TonB_dep_Rec_b-barrel"/>
    <property type="match status" value="1"/>
</dbReference>
<reference evidence="21" key="1">
    <citation type="submission" date="2018-09" db="EMBL/GenBank/DDBJ databases">
        <authorList>
            <person name="Zhu H."/>
        </authorList>
    </citation>
    <scope>NUCLEOTIDE SEQUENCE [LARGE SCALE GENOMIC DNA]</scope>
    <source>
        <strain evidence="21">K2W31S-8</strain>
    </source>
</reference>
<accession>A0A385Z2U4</accession>
<dbReference type="GO" id="GO:0015891">
    <property type="term" value="P:siderophore transport"/>
    <property type="evidence" value="ECO:0007669"/>
    <property type="project" value="InterPro"/>
</dbReference>
<evidence type="ECO:0000256" key="10">
    <source>
        <dbReference type="ARBA" id="ARBA00023077"/>
    </source>
</evidence>
<evidence type="ECO:0000256" key="12">
    <source>
        <dbReference type="ARBA" id="ARBA00023170"/>
    </source>
</evidence>
<dbReference type="Gene3D" id="2.40.170.20">
    <property type="entry name" value="TonB-dependent receptor, beta-barrel domain"/>
    <property type="match status" value="1"/>
</dbReference>
<proteinExistence type="inferred from homology"/>
<feature type="domain" description="TonB-dependent receptor-like beta-barrel" evidence="18">
    <location>
        <begin position="244"/>
        <end position="662"/>
    </location>
</feature>
<feature type="domain" description="TonB-dependent receptor plug" evidence="19">
    <location>
        <begin position="49"/>
        <end position="163"/>
    </location>
</feature>
<dbReference type="NCBIfam" id="TIGR01783">
    <property type="entry name" value="TonB-siderophor"/>
    <property type="match status" value="1"/>
</dbReference>
<feature type="short sequence motif" description="TonB C-terminal box" evidence="15">
    <location>
        <begin position="677"/>
        <end position="694"/>
    </location>
</feature>
<evidence type="ECO:0000256" key="5">
    <source>
        <dbReference type="ARBA" id="ARBA00022496"/>
    </source>
</evidence>
<organism evidence="20 21">
    <name type="scientific">Pseudomonas cavernae</name>
    <dbReference type="NCBI Taxonomy" id="2320867"/>
    <lineage>
        <taxon>Bacteria</taxon>
        <taxon>Pseudomonadati</taxon>
        <taxon>Pseudomonadota</taxon>
        <taxon>Gammaproteobacteria</taxon>
        <taxon>Pseudomonadales</taxon>
        <taxon>Pseudomonadaceae</taxon>
        <taxon>Pseudomonas</taxon>
    </lineage>
</organism>
<comment type="subcellular location">
    <subcellularLocation>
        <location evidence="1 14">Cell outer membrane</location>
        <topology evidence="1 14">Multi-pass membrane protein</topology>
    </subcellularLocation>
</comment>
<dbReference type="SUPFAM" id="SSF56935">
    <property type="entry name" value="Porins"/>
    <property type="match status" value="1"/>
</dbReference>
<evidence type="ECO:0000256" key="13">
    <source>
        <dbReference type="ARBA" id="ARBA00023237"/>
    </source>
</evidence>
<keyword evidence="12 20" id="KW-0675">Receptor</keyword>
<evidence type="ECO:0000256" key="17">
    <source>
        <dbReference type="SAM" id="SignalP"/>
    </source>
</evidence>
<keyword evidence="21" id="KW-1185">Reference proteome</keyword>
<evidence type="ECO:0000256" key="2">
    <source>
        <dbReference type="ARBA" id="ARBA00009810"/>
    </source>
</evidence>
<evidence type="ECO:0000256" key="14">
    <source>
        <dbReference type="PROSITE-ProRule" id="PRU01360"/>
    </source>
</evidence>
<dbReference type="EMBL" id="CP032419">
    <property type="protein sequence ID" value="AYC32213.1"/>
    <property type="molecule type" value="Genomic_DNA"/>
</dbReference>
<evidence type="ECO:0000259" key="19">
    <source>
        <dbReference type="Pfam" id="PF07715"/>
    </source>
</evidence>
<sequence>MQSVGKPSRLALGVALALSSLTLSAAETLELGNVEVVGDWLGDAADQDVQNHPGARTVVREETIRESGASNVREVLRRVPGLQVQDSNGTGGSDISLNVGSRGLTSRLSPRATILQDGIPLAVAPYGQPQLSLAPTSIGNLEAIDVVRGGGAVRYGPQNVGGIINFVTRGIPEELVREFSYQTESAPAQGGFLNRSNAFIGGTADNGLGVALLYSGVRGDTYRDHSDEQIDDVMLKTSYKLSDIDELYASLQYFEADADMPGGLTAAEFDADPFQSSRPFDRFDGERKQGVVKYTRTPDADRKFELTSFYNTSHRGSTLTNGNPRRMTWLRQFPRDYEVFGIEPRYSQLFLVGESSHELGVGYRYMEEDSSEKRYDRNFAAGGNPWAARKVLNTSNSAATEAHAAYVDDRIDIGRWTLTPGVRYEQVRVSSHNRLTDEHRQQRFSEPLPSLNALYHLSDAWKLYANYNTSFGSIQHIQLSQDDNLTAEKAHTYELGTRYQDRFWSAELTYFHIKFDDQLEIVPGSSPSAWANAGETRHRGVEMAGSYEFAALDPRLAGLSAYASLALTKATREEGLNQGNDLPFYSREIATLGLRYSTGSWTWNFDGYAQSRQFADAANTDAESANGSIGEIPGFGYWNGRGEYAFGPQLANLKLAAGVKNLFNREYYTRSTDNNLGKYLGQPRTLYLQTSVSF</sequence>
<evidence type="ECO:0000256" key="3">
    <source>
        <dbReference type="ARBA" id="ARBA00022448"/>
    </source>
</evidence>
<dbReference type="PROSITE" id="PS52016">
    <property type="entry name" value="TONB_DEPENDENT_REC_3"/>
    <property type="match status" value="1"/>
</dbReference>
<keyword evidence="3 14" id="KW-0813">Transport</keyword>
<keyword evidence="5" id="KW-0410">Iron transport</keyword>
<dbReference type="InterPro" id="IPR010917">
    <property type="entry name" value="TonB_rcpt_CS"/>
</dbReference>
<dbReference type="InterPro" id="IPR012910">
    <property type="entry name" value="Plug_dom"/>
</dbReference>
<evidence type="ECO:0000256" key="6">
    <source>
        <dbReference type="ARBA" id="ARBA00022692"/>
    </source>
</evidence>
<keyword evidence="13 14" id="KW-0998">Cell outer membrane</keyword>
<evidence type="ECO:0000313" key="21">
    <source>
        <dbReference type="Proteomes" id="UP000265560"/>
    </source>
</evidence>
<evidence type="ECO:0000313" key="20">
    <source>
        <dbReference type="EMBL" id="AYC32213.1"/>
    </source>
</evidence>
<dbReference type="GO" id="GO:0015343">
    <property type="term" value="F:siderophore-iron transmembrane transporter activity"/>
    <property type="evidence" value="ECO:0007669"/>
    <property type="project" value="InterPro"/>
</dbReference>
<feature type="signal peptide" evidence="17">
    <location>
        <begin position="1"/>
        <end position="25"/>
    </location>
</feature>
<gene>
    <name evidence="20" type="ORF">D3880_07385</name>
</gene>
<evidence type="ECO:0000256" key="8">
    <source>
        <dbReference type="ARBA" id="ARBA00023004"/>
    </source>
</evidence>
<dbReference type="Proteomes" id="UP000265560">
    <property type="component" value="Chromosome"/>
</dbReference>
<evidence type="ECO:0000256" key="15">
    <source>
        <dbReference type="PROSITE-ProRule" id="PRU10144"/>
    </source>
</evidence>